<organism evidence="3 4">
    <name type="scientific">Luteolibacter ambystomatis</name>
    <dbReference type="NCBI Taxonomy" id="2824561"/>
    <lineage>
        <taxon>Bacteria</taxon>
        <taxon>Pseudomonadati</taxon>
        <taxon>Verrucomicrobiota</taxon>
        <taxon>Verrucomicrobiia</taxon>
        <taxon>Verrucomicrobiales</taxon>
        <taxon>Verrucomicrobiaceae</taxon>
        <taxon>Luteolibacter</taxon>
    </lineage>
</organism>
<dbReference type="AlphaFoldDB" id="A0A975G555"/>
<gene>
    <name evidence="3" type="ORF">KBB96_10410</name>
</gene>
<proteinExistence type="predicted"/>
<keyword evidence="4" id="KW-1185">Reference proteome</keyword>
<dbReference type="Pfam" id="PF07589">
    <property type="entry name" value="PEP-CTERM"/>
    <property type="match status" value="1"/>
</dbReference>
<evidence type="ECO:0000313" key="3">
    <source>
        <dbReference type="EMBL" id="QUE49284.1"/>
    </source>
</evidence>
<sequence length="220" mass="22136">MKLQSSKLFQLASTGAAGLALVQSLQAATVLTGSGLTNNTTIPTTHGSNAVGTPDIALNWSPGGALGWQAYNSWPTGGQVYQLDGPGSGYTGAVNYTIAFTPSSGSIAVKLTSIDLNDWVGPSTVSLQNTTLDWTVTGSVSGALGGGTGLVVTNGTVQTLNFGIQGVGGETLTLSFKPTGGSGSYFAVDNLSFDQVAVPEPSGILLGGLGLGALALRRRK</sequence>
<feature type="chain" id="PRO_5037352899" evidence="1">
    <location>
        <begin position="28"/>
        <end position="220"/>
    </location>
</feature>
<dbReference type="NCBIfam" id="TIGR02595">
    <property type="entry name" value="PEP_CTERM"/>
    <property type="match status" value="1"/>
</dbReference>
<feature type="signal peptide" evidence="1">
    <location>
        <begin position="1"/>
        <end position="27"/>
    </location>
</feature>
<accession>A0A975G555</accession>
<name>A0A975G555_9BACT</name>
<dbReference type="Proteomes" id="UP000676169">
    <property type="component" value="Chromosome"/>
</dbReference>
<dbReference type="KEGG" id="lamb:KBB96_10410"/>
<keyword evidence="1" id="KW-0732">Signal</keyword>
<reference evidence="3" key="1">
    <citation type="submission" date="2021-04" db="EMBL/GenBank/DDBJ databases">
        <title>Luteolibacter sp. 32A isolated from the skin of an Anderson's salamander (Ambystoma andersonii).</title>
        <authorList>
            <person name="Spergser J."/>
            <person name="Busse H.-J."/>
        </authorList>
    </citation>
    <scope>NUCLEOTIDE SEQUENCE</scope>
    <source>
        <strain evidence="3">32A</strain>
    </source>
</reference>
<feature type="domain" description="Ice-binding protein C-terminal" evidence="2">
    <location>
        <begin position="197"/>
        <end position="219"/>
    </location>
</feature>
<evidence type="ECO:0000256" key="1">
    <source>
        <dbReference type="SAM" id="SignalP"/>
    </source>
</evidence>
<dbReference type="RefSeq" id="WP_211629321.1">
    <property type="nucleotide sequence ID" value="NZ_CP073100.1"/>
</dbReference>
<evidence type="ECO:0000259" key="2">
    <source>
        <dbReference type="Pfam" id="PF07589"/>
    </source>
</evidence>
<evidence type="ECO:0000313" key="4">
    <source>
        <dbReference type="Proteomes" id="UP000676169"/>
    </source>
</evidence>
<protein>
    <submittedName>
        <fullName evidence="3">PEP-CTERM sorting domain-containing protein</fullName>
    </submittedName>
</protein>
<dbReference type="InterPro" id="IPR013424">
    <property type="entry name" value="Ice-binding_C"/>
</dbReference>
<dbReference type="EMBL" id="CP073100">
    <property type="protein sequence ID" value="QUE49284.1"/>
    <property type="molecule type" value="Genomic_DNA"/>
</dbReference>